<dbReference type="Proteomes" id="UP000029868">
    <property type="component" value="Unassembled WGS sequence"/>
</dbReference>
<dbReference type="Pfam" id="PF13650">
    <property type="entry name" value="Asp_protease_2"/>
    <property type="match status" value="1"/>
</dbReference>
<gene>
    <name evidence="3" type="ORF">GAB14E_3072</name>
</gene>
<dbReference type="InterPro" id="IPR001995">
    <property type="entry name" value="Peptidase_A2_cat"/>
</dbReference>
<dbReference type="Gene3D" id="2.40.70.10">
    <property type="entry name" value="Acid Proteases"/>
    <property type="match status" value="1"/>
</dbReference>
<keyword evidence="1" id="KW-0378">Hydrolase</keyword>
<dbReference type="PROSITE" id="PS50175">
    <property type="entry name" value="ASP_PROT_RETROV"/>
    <property type="match status" value="1"/>
</dbReference>
<dbReference type="CDD" id="cd05483">
    <property type="entry name" value="retropepsin_like_bacteria"/>
    <property type="match status" value="1"/>
</dbReference>
<accession>A0A099KNU6</accession>
<sequence length="389" mass="44415">MWRLVFVLILFTSVSLNVYFFMKLNVHAIENTFLQSSFHQENVIKTTRVSKRNVVNNAAELQGYKQNLLDKIKQALIQQDYYLASFLINGLTDTNELEQLIVIWLQNSTALLAAQQFVPLDHSISAYLEFKADDQRFLYLQVESELAQGHLLVAIKHAYDIQHHVFTEAKKVNVINAARELVQEAIAPLIKNNLWLELKELVVEISLYDQEYLYLQWVFAQAQYQLGELELALNSLEPLLMEPNFQVKAQALYNKIELSLQKTESIALSRQGAHFIVQATINNNFNVALMLDTGASISLLSEQAFEQLNQYSEVVYVKDLRLNTAGGQVTASLYQVAEFDLQGYVLRPFVFAVSPFMSEGSDGLLGMNYLSSFDFHIDQTNNLLILKNK</sequence>
<name>A0A099KNU6_COLPS</name>
<comment type="caution">
    <text evidence="3">The sequence shown here is derived from an EMBL/GenBank/DDBJ whole genome shotgun (WGS) entry which is preliminary data.</text>
</comment>
<evidence type="ECO:0000259" key="2">
    <source>
        <dbReference type="PROSITE" id="PS50175"/>
    </source>
</evidence>
<dbReference type="InterPro" id="IPR001969">
    <property type="entry name" value="Aspartic_peptidase_AS"/>
</dbReference>
<dbReference type="EMBL" id="JQEC01000039">
    <property type="protein sequence ID" value="KGJ91915.1"/>
    <property type="molecule type" value="Genomic_DNA"/>
</dbReference>
<dbReference type="InterPro" id="IPR021109">
    <property type="entry name" value="Peptidase_aspartic_dom_sf"/>
</dbReference>
<dbReference type="PATRIC" id="fig|28229.3.peg.2790"/>
<dbReference type="PROSITE" id="PS00141">
    <property type="entry name" value="ASP_PROTEASE"/>
    <property type="match status" value="1"/>
</dbReference>
<dbReference type="AlphaFoldDB" id="A0A099KNU6"/>
<evidence type="ECO:0000313" key="4">
    <source>
        <dbReference type="Proteomes" id="UP000029868"/>
    </source>
</evidence>
<feature type="domain" description="Peptidase A2" evidence="2">
    <location>
        <begin position="287"/>
        <end position="363"/>
    </location>
</feature>
<reference evidence="3 4" key="1">
    <citation type="submission" date="2014-08" db="EMBL/GenBank/DDBJ databases">
        <title>Genomic and Phenotypic Diversity of Colwellia psychrerythraea strains from Disparate Marine Basins.</title>
        <authorList>
            <person name="Techtmann S.M."/>
            <person name="Stelling S.C."/>
            <person name="Utturkar S.M."/>
            <person name="Alshibli N."/>
            <person name="Harris A."/>
            <person name="Brown S.D."/>
            <person name="Hazen T.C."/>
        </authorList>
    </citation>
    <scope>NUCLEOTIDE SEQUENCE [LARGE SCALE GENOMIC DNA]</scope>
    <source>
        <strain evidence="3 4">GAB14E</strain>
    </source>
</reference>
<evidence type="ECO:0000313" key="3">
    <source>
        <dbReference type="EMBL" id="KGJ91915.1"/>
    </source>
</evidence>
<protein>
    <recommendedName>
        <fullName evidence="2">Peptidase A2 domain-containing protein</fullName>
    </recommendedName>
</protein>
<proteinExistence type="predicted"/>
<organism evidence="3 4">
    <name type="scientific">Colwellia psychrerythraea</name>
    <name type="common">Vibrio psychroerythus</name>
    <dbReference type="NCBI Taxonomy" id="28229"/>
    <lineage>
        <taxon>Bacteria</taxon>
        <taxon>Pseudomonadati</taxon>
        <taxon>Pseudomonadota</taxon>
        <taxon>Gammaproteobacteria</taxon>
        <taxon>Alteromonadales</taxon>
        <taxon>Colwelliaceae</taxon>
        <taxon>Colwellia</taxon>
    </lineage>
</organism>
<dbReference type="GO" id="GO:0006508">
    <property type="term" value="P:proteolysis"/>
    <property type="evidence" value="ECO:0007669"/>
    <property type="project" value="InterPro"/>
</dbReference>
<evidence type="ECO:0000256" key="1">
    <source>
        <dbReference type="ARBA" id="ARBA00022801"/>
    </source>
</evidence>
<dbReference type="InterPro" id="IPR034122">
    <property type="entry name" value="Retropepsin-like_bacterial"/>
</dbReference>
<dbReference type="SUPFAM" id="SSF50630">
    <property type="entry name" value="Acid proteases"/>
    <property type="match status" value="1"/>
</dbReference>
<dbReference type="GO" id="GO:0004190">
    <property type="term" value="F:aspartic-type endopeptidase activity"/>
    <property type="evidence" value="ECO:0007669"/>
    <property type="project" value="InterPro"/>
</dbReference>